<evidence type="ECO:0000256" key="4">
    <source>
        <dbReference type="ARBA" id="ARBA00022741"/>
    </source>
</evidence>
<dbReference type="InterPro" id="IPR043926">
    <property type="entry name" value="ABCG_dom"/>
</dbReference>
<evidence type="ECO:0000256" key="3">
    <source>
        <dbReference type="ARBA" id="ARBA00022692"/>
    </source>
</evidence>
<dbReference type="GO" id="GO:0016020">
    <property type="term" value="C:membrane"/>
    <property type="evidence" value="ECO:0007669"/>
    <property type="project" value="UniProtKB-SubCell"/>
</dbReference>
<sequence length="694" mass="72268">MVGDAATGDDALAWSDIRYVVGRANRVVLDGTSGVARASRLLGILGPSGSGKTTLLNVLAGRLKTDGTATNTATTTTMRKRRARRGVATGRVAYAGDASGRGGRGATPLSYVEQDPKFFSNLTVRETLTLDAALQGGDAADVDAIIRRLGLVACADSYVGGDTGGKAVRGISGGERRRLAIAAETLCLRNARRRRDADAGAGAGGGHEARTSSASSSSPQRGGVILADEPTTGLDAHQADKIVQKLRETAVEEAAAVVCVLHQPRSAIFDTLDDLLLLASGGRVAYCGPAKDALRHFEEIGHACPRYHNPAEFLIDLVAVDADGGVEAERADVERVDAIAEAWKATAAAKRHATAAAALLRASDKATATATATGIEPGARGTREKDAGARRRPPGAFGQFKLLVGRAFKQCRREAWVNGVRLVASAALALAFGGCNYDVGLGGKSVKRRAAVMMQACINTSMLAVCRSLNGFPRERATVSREMSRVSGGYKPGPYFFSKLLVETPIDMIFPVVFGGVMGPMVGLRAGGKKMFLTTLALQTASASCLGLSVGALAPSAEMALAIGPCIMVLSIMLGDESGAFAEVPESLRGVSNFSLIKWAFRGCLCSEFEGLVFDPLDKRGEEKKKKNANGAAGGIAKRAARNAMEGVCPRTGEEVLEGLGLPTSGGAARAAKAQARPIHCFPYDRVGVVNADP</sequence>
<dbReference type="EMBL" id="GG663735">
    <property type="protein sequence ID" value="EEH60876.1"/>
    <property type="molecule type" value="Genomic_DNA"/>
</dbReference>
<gene>
    <name evidence="10" type="ORF">MICPUCDRAFT_46306</name>
</gene>
<dbReference type="InterPro" id="IPR027417">
    <property type="entry name" value="P-loop_NTPase"/>
</dbReference>
<dbReference type="InterPro" id="IPR003439">
    <property type="entry name" value="ABC_transporter-like_ATP-bd"/>
</dbReference>
<dbReference type="SUPFAM" id="SSF52540">
    <property type="entry name" value="P-loop containing nucleoside triphosphate hydrolases"/>
    <property type="match status" value="1"/>
</dbReference>
<feature type="domain" description="ABC transporter" evidence="9">
    <location>
        <begin position="12"/>
        <end position="306"/>
    </location>
</feature>
<evidence type="ECO:0000256" key="7">
    <source>
        <dbReference type="ARBA" id="ARBA00023136"/>
    </source>
</evidence>
<keyword evidence="6" id="KW-1133">Transmembrane helix</keyword>
<dbReference type="InterPro" id="IPR013525">
    <property type="entry name" value="ABC2_TM"/>
</dbReference>
<name>C1MI80_MICPC</name>
<dbReference type="InterPro" id="IPR017871">
    <property type="entry name" value="ABC_transporter-like_CS"/>
</dbReference>
<accession>C1MI80</accession>
<dbReference type="OrthoDB" id="66620at2759"/>
<keyword evidence="2" id="KW-0813">Transport</keyword>
<feature type="region of interest" description="Disordered" evidence="8">
    <location>
        <begin position="370"/>
        <end position="391"/>
    </location>
</feature>
<evidence type="ECO:0000259" key="9">
    <source>
        <dbReference type="PROSITE" id="PS50893"/>
    </source>
</evidence>
<dbReference type="OMA" id="QACINTS"/>
<proteinExistence type="predicted"/>
<dbReference type="GO" id="GO:0005524">
    <property type="term" value="F:ATP binding"/>
    <property type="evidence" value="ECO:0007669"/>
    <property type="project" value="UniProtKB-KW"/>
</dbReference>
<dbReference type="InterPro" id="IPR003593">
    <property type="entry name" value="AAA+_ATPase"/>
</dbReference>
<dbReference type="GO" id="GO:0016887">
    <property type="term" value="F:ATP hydrolysis activity"/>
    <property type="evidence" value="ECO:0007669"/>
    <property type="project" value="InterPro"/>
</dbReference>
<comment type="subcellular location">
    <subcellularLocation>
        <location evidence="1">Membrane</location>
        <topology evidence="1">Multi-pass membrane protein</topology>
    </subcellularLocation>
</comment>
<evidence type="ECO:0000256" key="6">
    <source>
        <dbReference type="ARBA" id="ARBA00022989"/>
    </source>
</evidence>
<evidence type="ECO:0000256" key="1">
    <source>
        <dbReference type="ARBA" id="ARBA00004141"/>
    </source>
</evidence>
<keyword evidence="4" id="KW-0547">Nucleotide-binding</keyword>
<keyword evidence="3" id="KW-0812">Transmembrane</keyword>
<dbReference type="SMART" id="SM00382">
    <property type="entry name" value="AAA"/>
    <property type="match status" value="1"/>
</dbReference>
<dbReference type="Pfam" id="PF01061">
    <property type="entry name" value="ABC2_membrane"/>
    <property type="match status" value="1"/>
</dbReference>
<dbReference type="PANTHER" id="PTHR48041">
    <property type="entry name" value="ABC TRANSPORTER G FAMILY MEMBER 28"/>
    <property type="match status" value="1"/>
</dbReference>
<keyword evidence="5 10" id="KW-0067">ATP-binding</keyword>
<dbReference type="InterPro" id="IPR050352">
    <property type="entry name" value="ABCG_transporters"/>
</dbReference>
<dbReference type="GO" id="GO:0140359">
    <property type="term" value="F:ABC-type transporter activity"/>
    <property type="evidence" value="ECO:0007669"/>
    <property type="project" value="InterPro"/>
</dbReference>
<feature type="region of interest" description="Disordered" evidence="8">
    <location>
        <begin position="197"/>
        <end position="230"/>
    </location>
</feature>
<dbReference type="eggNOG" id="KOG0061">
    <property type="taxonomic scope" value="Eukaryota"/>
</dbReference>
<dbReference type="RefSeq" id="XP_003055624.1">
    <property type="nucleotide sequence ID" value="XM_003055578.1"/>
</dbReference>
<dbReference type="PANTHER" id="PTHR48041:SF41">
    <property type="entry name" value="ABC TRANSPORTER G FAMILY"/>
    <property type="match status" value="1"/>
</dbReference>
<dbReference type="Proteomes" id="UP000001876">
    <property type="component" value="Unassembled WGS sequence"/>
</dbReference>
<keyword evidence="11" id="KW-1185">Reference proteome</keyword>
<evidence type="ECO:0000313" key="11">
    <source>
        <dbReference type="Proteomes" id="UP000001876"/>
    </source>
</evidence>
<evidence type="ECO:0000313" key="10">
    <source>
        <dbReference type="EMBL" id="EEH60876.1"/>
    </source>
</evidence>
<keyword evidence="7" id="KW-0472">Membrane</keyword>
<dbReference type="GeneID" id="9680601"/>
<dbReference type="Pfam" id="PF19055">
    <property type="entry name" value="ABC2_membrane_7"/>
    <property type="match status" value="1"/>
</dbReference>
<dbReference type="Gene3D" id="3.40.50.300">
    <property type="entry name" value="P-loop containing nucleotide triphosphate hydrolases"/>
    <property type="match status" value="1"/>
</dbReference>
<dbReference type="Pfam" id="PF00005">
    <property type="entry name" value="ABC_tran"/>
    <property type="match status" value="1"/>
</dbReference>
<evidence type="ECO:0000256" key="5">
    <source>
        <dbReference type="ARBA" id="ARBA00022840"/>
    </source>
</evidence>
<protein>
    <submittedName>
        <fullName evidence="10">ATP-binding cassette superfamily</fullName>
    </submittedName>
</protein>
<evidence type="ECO:0000256" key="2">
    <source>
        <dbReference type="ARBA" id="ARBA00022448"/>
    </source>
</evidence>
<dbReference type="PROSITE" id="PS00211">
    <property type="entry name" value="ABC_TRANSPORTER_1"/>
    <property type="match status" value="1"/>
</dbReference>
<evidence type="ECO:0000256" key="8">
    <source>
        <dbReference type="SAM" id="MobiDB-lite"/>
    </source>
</evidence>
<reference evidence="10 11" key="1">
    <citation type="journal article" date="2009" name="Science">
        <title>Green evolution and dynamic adaptations revealed by genomes of the marine picoeukaryotes Micromonas.</title>
        <authorList>
            <person name="Worden A.Z."/>
            <person name="Lee J.H."/>
            <person name="Mock T."/>
            <person name="Rouze P."/>
            <person name="Simmons M.P."/>
            <person name="Aerts A.L."/>
            <person name="Allen A.E."/>
            <person name="Cuvelier M.L."/>
            <person name="Derelle E."/>
            <person name="Everett M.V."/>
            <person name="Foulon E."/>
            <person name="Grimwood J."/>
            <person name="Gundlach H."/>
            <person name="Henrissat B."/>
            <person name="Napoli C."/>
            <person name="McDonald S.M."/>
            <person name="Parker M.S."/>
            <person name="Rombauts S."/>
            <person name="Salamov A."/>
            <person name="Von Dassow P."/>
            <person name="Badger J.H."/>
            <person name="Coutinho P.M."/>
            <person name="Demir E."/>
            <person name="Dubchak I."/>
            <person name="Gentemann C."/>
            <person name="Eikrem W."/>
            <person name="Gready J.E."/>
            <person name="John U."/>
            <person name="Lanier W."/>
            <person name="Lindquist E.A."/>
            <person name="Lucas S."/>
            <person name="Mayer K.F."/>
            <person name="Moreau H."/>
            <person name="Not F."/>
            <person name="Otillar R."/>
            <person name="Panaud O."/>
            <person name="Pangilinan J."/>
            <person name="Paulsen I."/>
            <person name="Piegu B."/>
            <person name="Poliakov A."/>
            <person name="Robbens S."/>
            <person name="Schmutz J."/>
            <person name="Toulza E."/>
            <person name="Wyss T."/>
            <person name="Zelensky A."/>
            <person name="Zhou K."/>
            <person name="Armbrust E.V."/>
            <person name="Bhattacharya D."/>
            <person name="Goodenough U.W."/>
            <person name="Van de Peer Y."/>
            <person name="Grigoriev I.V."/>
        </authorList>
    </citation>
    <scope>NUCLEOTIDE SEQUENCE [LARGE SCALE GENOMIC DNA]</scope>
    <source>
        <strain evidence="10 11">CCMP1545</strain>
    </source>
</reference>
<organism evidence="11">
    <name type="scientific">Micromonas pusilla (strain CCMP1545)</name>
    <name type="common">Picoplanktonic green alga</name>
    <dbReference type="NCBI Taxonomy" id="564608"/>
    <lineage>
        <taxon>Eukaryota</taxon>
        <taxon>Viridiplantae</taxon>
        <taxon>Chlorophyta</taxon>
        <taxon>Mamiellophyceae</taxon>
        <taxon>Mamiellales</taxon>
        <taxon>Mamiellaceae</taxon>
        <taxon>Micromonas</taxon>
    </lineage>
</organism>
<dbReference type="PROSITE" id="PS50893">
    <property type="entry name" value="ABC_TRANSPORTER_2"/>
    <property type="match status" value="1"/>
</dbReference>
<dbReference type="AlphaFoldDB" id="C1MI80"/>
<dbReference type="KEGG" id="mpp:MICPUCDRAFT_46306"/>